<dbReference type="EMBL" id="HG675670">
    <property type="protein sequence ID" value="CDJ41793.1"/>
    <property type="molecule type" value="Genomic_DNA"/>
</dbReference>
<dbReference type="OrthoDB" id="348743at2759"/>
<name>U6KXX1_EIMTE</name>
<proteinExistence type="predicted"/>
<evidence type="ECO:0000313" key="3">
    <source>
        <dbReference type="Proteomes" id="UP000030747"/>
    </source>
</evidence>
<feature type="region of interest" description="Disordered" evidence="1">
    <location>
        <begin position="9"/>
        <end position="38"/>
    </location>
</feature>
<feature type="compositionally biased region" description="Low complexity" evidence="1">
    <location>
        <begin position="356"/>
        <end position="373"/>
    </location>
</feature>
<dbReference type="VEuPathDB" id="ToxoDB:ETH_00032540"/>
<dbReference type="VEuPathDB" id="ToxoDB:ETH2_1246300"/>
<gene>
    <name evidence="2" type="ORF">ETH_00032540</name>
</gene>
<evidence type="ECO:0000313" key="2">
    <source>
        <dbReference type="EMBL" id="CDJ41793.1"/>
    </source>
</evidence>
<dbReference type="Proteomes" id="UP000030747">
    <property type="component" value="Unassembled WGS sequence"/>
</dbReference>
<keyword evidence="3" id="KW-1185">Reference proteome</keyword>
<feature type="compositionally biased region" description="Low complexity" evidence="1">
    <location>
        <begin position="87"/>
        <end position="119"/>
    </location>
</feature>
<accession>U6KXX1</accession>
<organism evidence="2 3">
    <name type="scientific">Eimeria tenella</name>
    <name type="common">Coccidian parasite</name>
    <dbReference type="NCBI Taxonomy" id="5802"/>
    <lineage>
        <taxon>Eukaryota</taxon>
        <taxon>Sar</taxon>
        <taxon>Alveolata</taxon>
        <taxon>Apicomplexa</taxon>
        <taxon>Conoidasida</taxon>
        <taxon>Coccidia</taxon>
        <taxon>Eucoccidiorida</taxon>
        <taxon>Eimeriorina</taxon>
        <taxon>Eimeriidae</taxon>
        <taxon>Eimeria</taxon>
    </lineage>
</organism>
<feature type="region of interest" description="Disordered" evidence="1">
    <location>
        <begin position="67"/>
        <end position="119"/>
    </location>
</feature>
<feature type="compositionally biased region" description="Gly residues" evidence="1">
    <location>
        <begin position="165"/>
        <end position="197"/>
    </location>
</feature>
<dbReference type="InterPro" id="IPR029063">
    <property type="entry name" value="SAM-dependent_MTases_sf"/>
</dbReference>
<dbReference type="InterPro" id="IPR019410">
    <property type="entry name" value="Methyltransf_16"/>
</dbReference>
<reference evidence="2" key="2">
    <citation type="submission" date="2013-10" db="EMBL/GenBank/DDBJ databases">
        <authorList>
            <person name="Aslett M."/>
        </authorList>
    </citation>
    <scope>NUCLEOTIDE SEQUENCE [LARGE SCALE GENOMIC DNA]</scope>
    <source>
        <strain evidence="2">Houghton</strain>
    </source>
</reference>
<reference evidence="2" key="1">
    <citation type="submission" date="2013-10" db="EMBL/GenBank/DDBJ databases">
        <title>Genomic analysis of the causative agents of coccidiosis in chickens.</title>
        <authorList>
            <person name="Reid A.J."/>
            <person name="Blake D."/>
            <person name="Billington K."/>
            <person name="Browne H."/>
            <person name="Dunn M."/>
            <person name="Hung S."/>
            <person name="Kawahara F."/>
            <person name="Miranda-Saavedra D."/>
            <person name="Mourier T."/>
            <person name="Nagra H."/>
            <person name="Otto T.D."/>
            <person name="Rawlings N."/>
            <person name="Sanchez A."/>
            <person name="Sanders M."/>
            <person name="Subramaniam C."/>
            <person name="Tay Y."/>
            <person name="Dear P."/>
            <person name="Doerig C."/>
            <person name="Gruber A."/>
            <person name="Parkinson J."/>
            <person name="Shirley M."/>
            <person name="Wan K.L."/>
            <person name="Berriman M."/>
            <person name="Tomley F."/>
            <person name="Pain A."/>
        </authorList>
    </citation>
    <scope>NUCLEOTIDE SEQUENCE [LARGE SCALE GENOMIC DNA]</scope>
    <source>
        <strain evidence="2">Houghton</strain>
    </source>
</reference>
<feature type="region of interest" description="Disordered" evidence="1">
    <location>
        <begin position="133"/>
        <end position="208"/>
    </location>
</feature>
<feature type="compositionally biased region" description="Basic and acidic residues" evidence="1">
    <location>
        <begin position="374"/>
        <end position="392"/>
    </location>
</feature>
<dbReference type="Pfam" id="PF10294">
    <property type="entry name" value="Methyltransf_16"/>
    <property type="match status" value="1"/>
</dbReference>
<dbReference type="GeneID" id="25255574"/>
<dbReference type="RefSeq" id="XP_013232543.1">
    <property type="nucleotide sequence ID" value="XM_013377089.1"/>
</dbReference>
<evidence type="ECO:0000256" key="1">
    <source>
        <dbReference type="SAM" id="MobiDB-lite"/>
    </source>
</evidence>
<sequence>MGPLLRRLLRRGGPLGAPQGPPKGAPQGANQGAPQGAPNFSVEVYLTDIDLEALQLCRRTQQLDEFLLAGPPGDPLGGPSGGPPGGPLVEGYGAPTTPTGSPAAAACVQGEGPPVGGPPVKVFVRRLDWTQGGPWGPLLAKGTSTGYQEGPPSAGHPLPNSANGEGSGLSGGDQGPPRGALGGPQGGPPGASSGGPLGGPPGGAPQADEFSWSQEELETLGAKGAVDLVLACDVLYDFDLNWRLALLLQQVLQQNPCCCCLVSHSRRLGFVCASSFVAVDVFAEDFWDRFCCFQDDPSPPLSSSFFQLYVHPTPACSLRCAAAAAPKTLEAALALTGGPPEAPGAPRQTGSGGPSGPSWPEGAPQEEGPLQEEGPPKEEGPPEEEGAPKEEGSPEAEGPPEGERPPEEEGPTELEEGPPKWKGPPQVGGPPKGEGPPAAEAQQFAVMPWEAEEGTAHGEVWQLSLRRPF</sequence>
<dbReference type="Gene3D" id="3.40.50.150">
    <property type="entry name" value="Vaccinia Virus protein VP39"/>
    <property type="match status" value="1"/>
</dbReference>
<dbReference type="AlphaFoldDB" id="U6KXX1"/>
<feature type="compositionally biased region" description="Low complexity" evidence="1">
    <location>
        <begin position="25"/>
        <end position="38"/>
    </location>
</feature>
<protein>
    <submittedName>
        <fullName evidence="2">Uncharacterized protein</fullName>
    </submittedName>
</protein>
<feature type="region of interest" description="Disordered" evidence="1">
    <location>
        <begin position="335"/>
        <end position="446"/>
    </location>
</feature>